<proteinExistence type="inferred from homology"/>
<dbReference type="EMBL" id="VLLK01000001">
    <property type="protein sequence ID" value="TWJ08705.1"/>
    <property type="molecule type" value="Genomic_DNA"/>
</dbReference>
<name>A0A562USW6_9SPHN</name>
<evidence type="ECO:0000313" key="5">
    <source>
        <dbReference type="Proteomes" id="UP000320547"/>
    </source>
</evidence>
<dbReference type="AlphaFoldDB" id="A0A562USW6"/>
<dbReference type="GO" id="GO:0005737">
    <property type="term" value="C:cytoplasm"/>
    <property type="evidence" value="ECO:0007669"/>
    <property type="project" value="TreeGrafter"/>
</dbReference>
<dbReference type="InterPro" id="IPR029063">
    <property type="entry name" value="SAM-dependent_MTases_sf"/>
</dbReference>
<protein>
    <recommendedName>
        <fullName evidence="2">Protein-L-isoaspartate O-methyltransferase</fullName>
    </recommendedName>
    <alternativeName>
        <fullName evidence="3">Protein L-isoaspartyl methyltransferase</fullName>
    </alternativeName>
</protein>
<keyword evidence="5" id="KW-1185">Reference proteome</keyword>
<dbReference type="Proteomes" id="UP000320547">
    <property type="component" value="Unassembled WGS sequence"/>
</dbReference>
<comment type="caution">
    <text evidence="4">The sequence shown here is derived from an EMBL/GenBank/DDBJ whole genome shotgun (WGS) entry which is preliminary data.</text>
</comment>
<accession>A0A562USW6</accession>
<gene>
    <name evidence="4" type="ORF">JN10_0320</name>
</gene>
<dbReference type="GO" id="GO:0004719">
    <property type="term" value="F:protein-L-isoaspartate (D-aspartate) O-methyltransferase activity"/>
    <property type="evidence" value="ECO:0007669"/>
    <property type="project" value="InterPro"/>
</dbReference>
<organism evidence="4 5">
    <name type="scientific">Altererythrobacter ishigakiensis</name>
    <dbReference type="NCBI Taxonomy" id="476157"/>
    <lineage>
        <taxon>Bacteria</taxon>
        <taxon>Pseudomonadati</taxon>
        <taxon>Pseudomonadota</taxon>
        <taxon>Alphaproteobacteria</taxon>
        <taxon>Sphingomonadales</taxon>
        <taxon>Erythrobacteraceae</taxon>
        <taxon>Altererythrobacter</taxon>
    </lineage>
</organism>
<reference evidence="4 5" key="1">
    <citation type="submission" date="2019-07" db="EMBL/GenBank/DDBJ databases">
        <title>Genomic Encyclopedia of Archaeal and Bacterial Type Strains, Phase II (KMG-II): from individual species to whole genera.</title>
        <authorList>
            <person name="Goeker M."/>
        </authorList>
    </citation>
    <scope>NUCLEOTIDE SEQUENCE [LARGE SCALE GENOMIC DNA]</scope>
    <source>
        <strain evidence="4 5">ATCC BAA-2084</strain>
    </source>
</reference>
<keyword evidence="4" id="KW-0489">Methyltransferase</keyword>
<dbReference type="Pfam" id="PF01135">
    <property type="entry name" value="PCMT"/>
    <property type="match status" value="1"/>
</dbReference>
<evidence type="ECO:0000256" key="3">
    <source>
        <dbReference type="ARBA" id="ARBA00030757"/>
    </source>
</evidence>
<dbReference type="GO" id="GO:0032259">
    <property type="term" value="P:methylation"/>
    <property type="evidence" value="ECO:0007669"/>
    <property type="project" value="UniProtKB-KW"/>
</dbReference>
<dbReference type="RefSeq" id="WP_067596815.1">
    <property type="nucleotide sequence ID" value="NZ_CP015963.1"/>
</dbReference>
<dbReference type="InterPro" id="IPR000682">
    <property type="entry name" value="PCMT"/>
</dbReference>
<dbReference type="Gene3D" id="3.40.50.150">
    <property type="entry name" value="Vaccinia Virus protein VP39"/>
    <property type="match status" value="1"/>
</dbReference>
<dbReference type="STRING" id="476157.GCA_001663155_00423"/>
<evidence type="ECO:0000256" key="2">
    <source>
        <dbReference type="ARBA" id="ARBA00013346"/>
    </source>
</evidence>
<evidence type="ECO:0000256" key="1">
    <source>
        <dbReference type="ARBA" id="ARBA00005369"/>
    </source>
</evidence>
<comment type="similarity">
    <text evidence="1">Belongs to the methyltransferase superfamily. L-isoaspartyl/D-aspartyl protein methyltransferase family.</text>
</comment>
<dbReference type="SUPFAM" id="SSF53335">
    <property type="entry name" value="S-adenosyl-L-methionine-dependent methyltransferases"/>
    <property type="match status" value="1"/>
</dbReference>
<dbReference type="PANTHER" id="PTHR11579">
    <property type="entry name" value="PROTEIN-L-ISOASPARTATE O-METHYLTRANSFERASE"/>
    <property type="match status" value="1"/>
</dbReference>
<keyword evidence="4" id="KW-0808">Transferase</keyword>
<evidence type="ECO:0000313" key="4">
    <source>
        <dbReference type="EMBL" id="TWJ08705.1"/>
    </source>
</evidence>
<sequence length="195" mass="20780">MTKIDPFAARKAMIDSQLRTSGVNEPFVIARMSAVAREDFVPENAKSIAYMDRAIPLGDGKALAAPLVHGKLLAEARPSLDDSALVVENGSGYLAELVKPLVAKLDTKSAEEIASGKKGRKTYTLILIDGAIEALPDALAKRLAENGRIVTGLIERGVTRIATGHSVSGNVVLQPVADIGIPLLHAFDKPKEWSF</sequence>
<dbReference type="PANTHER" id="PTHR11579:SF18">
    <property type="entry name" value="PROTEIN-L-ISOASPARTATE O-METHYLTRANSFERASE"/>
    <property type="match status" value="1"/>
</dbReference>